<dbReference type="PANTHER" id="PTHR13691:SF5">
    <property type="entry name" value="LARGE RIBOSOMAL SUBUNIT PROTEIN UL2M"/>
    <property type="match status" value="1"/>
</dbReference>
<dbReference type="Gene3D" id="4.10.950.10">
    <property type="entry name" value="Ribosomal protein L2, domain 3"/>
    <property type="match status" value="1"/>
</dbReference>
<dbReference type="Pfam" id="PF03947">
    <property type="entry name" value="Ribosomal_L2_C"/>
    <property type="match status" value="1"/>
</dbReference>
<dbReference type="PANTHER" id="PTHR13691">
    <property type="entry name" value="RIBOSOMAL PROTEIN L2"/>
    <property type="match status" value="1"/>
</dbReference>
<dbReference type="SUPFAM" id="SSF50104">
    <property type="entry name" value="Translation proteins SH3-like domain"/>
    <property type="match status" value="1"/>
</dbReference>
<dbReference type="GO" id="GO:0003723">
    <property type="term" value="F:RNA binding"/>
    <property type="evidence" value="ECO:0007669"/>
    <property type="project" value="TreeGrafter"/>
</dbReference>
<sequence length="80" mass="8639">TDCKGGKIGHIKITFWGHLISKNCSAIVGQVGNVGVNQKSLDRAGSKCWLDKRLVVGVVMNPVNHPHRVKGALPLVEKDL</sequence>
<dbReference type="InterPro" id="IPR014726">
    <property type="entry name" value="Ribosomal_uL2_dom3"/>
</dbReference>
<name>A0A7J9HWF0_9ROSI</name>
<comment type="similarity">
    <text evidence="1">Belongs to the universal ribosomal protein uL2 family.</text>
</comment>
<dbReference type="GO" id="GO:0003735">
    <property type="term" value="F:structural constituent of ribosome"/>
    <property type="evidence" value="ECO:0007669"/>
    <property type="project" value="InterPro"/>
</dbReference>
<dbReference type="GO" id="GO:0005762">
    <property type="term" value="C:mitochondrial large ribosomal subunit"/>
    <property type="evidence" value="ECO:0007669"/>
    <property type="project" value="TreeGrafter"/>
</dbReference>
<dbReference type="EMBL" id="JABFAD010000011">
    <property type="protein sequence ID" value="MBA0813235.1"/>
    <property type="molecule type" value="Genomic_DNA"/>
</dbReference>
<keyword evidence="3" id="KW-0687">Ribonucleoprotein</keyword>
<evidence type="ECO:0000256" key="2">
    <source>
        <dbReference type="ARBA" id="ARBA00022980"/>
    </source>
</evidence>
<dbReference type="GO" id="GO:0032543">
    <property type="term" value="P:mitochondrial translation"/>
    <property type="evidence" value="ECO:0007669"/>
    <property type="project" value="TreeGrafter"/>
</dbReference>
<accession>A0A7J9HWF0</accession>
<evidence type="ECO:0000259" key="4">
    <source>
        <dbReference type="SMART" id="SM01382"/>
    </source>
</evidence>
<organism evidence="5 6">
    <name type="scientific">Gossypium harknessii</name>
    <dbReference type="NCBI Taxonomy" id="34285"/>
    <lineage>
        <taxon>Eukaryota</taxon>
        <taxon>Viridiplantae</taxon>
        <taxon>Streptophyta</taxon>
        <taxon>Embryophyta</taxon>
        <taxon>Tracheophyta</taxon>
        <taxon>Spermatophyta</taxon>
        <taxon>Magnoliopsida</taxon>
        <taxon>eudicotyledons</taxon>
        <taxon>Gunneridae</taxon>
        <taxon>Pentapetalae</taxon>
        <taxon>rosids</taxon>
        <taxon>malvids</taxon>
        <taxon>Malvales</taxon>
        <taxon>Malvaceae</taxon>
        <taxon>Malvoideae</taxon>
        <taxon>Gossypium</taxon>
    </lineage>
</organism>
<dbReference type="InterPro" id="IPR002171">
    <property type="entry name" value="Ribosomal_uL2"/>
</dbReference>
<evidence type="ECO:0000256" key="3">
    <source>
        <dbReference type="ARBA" id="ARBA00023274"/>
    </source>
</evidence>
<protein>
    <recommendedName>
        <fullName evidence="4">Large ribosomal subunit protein uL2 C-terminal domain-containing protein</fullName>
    </recommendedName>
</protein>
<feature type="non-terminal residue" evidence="5">
    <location>
        <position position="1"/>
    </location>
</feature>
<dbReference type="AlphaFoldDB" id="A0A7J9HWF0"/>
<keyword evidence="6" id="KW-1185">Reference proteome</keyword>
<dbReference type="Proteomes" id="UP000593560">
    <property type="component" value="Unassembled WGS sequence"/>
</dbReference>
<dbReference type="OrthoDB" id="992355at2759"/>
<comment type="caution">
    <text evidence="5">The sequence shown here is derived from an EMBL/GenBank/DDBJ whole genome shotgun (WGS) entry which is preliminary data.</text>
</comment>
<evidence type="ECO:0000256" key="1">
    <source>
        <dbReference type="ARBA" id="ARBA00005636"/>
    </source>
</evidence>
<evidence type="ECO:0000313" key="5">
    <source>
        <dbReference type="EMBL" id="MBA0813235.1"/>
    </source>
</evidence>
<keyword evidence="2" id="KW-0689">Ribosomal protein</keyword>
<gene>
    <name evidence="5" type="ORF">Gohar_027105</name>
</gene>
<evidence type="ECO:0000313" key="6">
    <source>
        <dbReference type="Proteomes" id="UP000593560"/>
    </source>
</evidence>
<dbReference type="InterPro" id="IPR008991">
    <property type="entry name" value="Translation_prot_SH3-like_sf"/>
</dbReference>
<proteinExistence type="inferred from homology"/>
<dbReference type="SMART" id="SM01382">
    <property type="entry name" value="Ribosomal_L2_C"/>
    <property type="match status" value="1"/>
</dbReference>
<reference evidence="5 6" key="1">
    <citation type="journal article" date="2019" name="Genome Biol. Evol.">
        <title>Insights into the evolution of the New World diploid cottons (Gossypium, subgenus Houzingenia) based on genome sequencing.</title>
        <authorList>
            <person name="Grover C.E."/>
            <person name="Arick M.A. 2nd"/>
            <person name="Thrash A."/>
            <person name="Conover J.L."/>
            <person name="Sanders W.S."/>
            <person name="Peterson D.G."/>
            <person name="Frelichowski J.E."/>
            <person name="Scheffler J.A."/>
            <person name="Scheffler B.E."/>
            <person name="Wendel J.F."/>
        </authorList>
    </citation>
    <scope>NUCLEOTIDE SEQUENCE [LARGE SCALE GENOMIC DNA]</scope>
    <source>
        <strain evidence="5">0</strain>
        <tissue evidence="5">Leaf</tissue>
    </source>
</reference>
<feature type="domain" description="Large ribosomal subunit protein uL2 C-terminal" evidence="4">
    <location>
        <begin position="4"/>
        <end position="74"/>
    </location>
</feature>
<dbReference type="InterPro" id="IPR022669">
    <property type="entry name" value="Ribosomal_uL2_C"/>
</dbReference>